<evidence type="ECO:0000313" key="3">
    <source>
        <dbReference type="Proteomes" id="UP000708208"/>
    </source>
</evidence>
<evidence type="ECO:0000313" key="2">
    <source>
        <dbReference type="EMBL" id="CAG7820495.1"/>
    </source>
</evidence>
<dbReference type="Proteomes" id="UP000708208">
    <property type="component" value="Unassembled WGS sequence"/>
</dbReference>
<feature type="region of interest" description="Disordered" evidence="1">
    <location>
        <begin position="1"/>
        <end position="27"/>
    </location>
</feature>
<protein>
    <submittedName>
        <fullName evidence="2">Uncharacterized protein</fullName>
    </submittedName>
</protein>
<comment type="caution">
    <text evidence="2">The sequence shown here is derived from an EMBL/GenBank/DDBJ whole genome shotgun (WGS) entry which is preliminary data.</text>
</comment>
<keyword evidence="3" id="KW-1185">Reference proteome</keyword>
<proteinExistence type="predicted"/>
<accession>A0A8J2PMW2</accession>
<name>A0A8J2PMW2_9HEXA</name>
<reference evidence="2" key="1">
    <citation type="submission" date="2021-06" db="EMBL/GenBank/DDBJ databases">
        <authorList>
            <person name="Hodson N. C."/>
            <person name="Mongue J. A."/>
            <person name="Jaron S. K."/>
        </authorList>
    </citation>
    <scope>NUCLEOTIDE SEQUENCE</scope>
</reference>
<dbReference type="EMBL" id="CAJVCH010480286">
    <property type="protein sequence ID" value="CAG7820495.1"/>
    <property type="molecule type" value="Genomic_DNA"/>
</dbReference>
<sequence length="101" mass="11797">MFSARSGNEASEDLPYSRPRARPMHRKANNQCGETLGIFATLMPAIVNALMSNSDVWTACKFKINTMLLRRQAKLMIWNLRRLPLELQRKEKMQKYSVVYY</sequence>
<gene>
    <name evidence="2" type="ORF">AFUS01_LOCUS30885</name>
</gene>
<organism evidence="2 3">
    <name type="scientific">Allacma fusca</name>
    <dbReference type="NCBI Taxonomy" id="39272"/>
    <lineage>
        <taxon>Eukaryota</taxon>
        <taxon>Metazoa</taxon>
        <taxon>Ecdysozoa</taxon>
        <taxon>Arthropoda</taxon>
        <taxon>Hexapoda</taxon>
        <taxon>Collembola</taxon>
        <taxon>Symphypleona</taxon>
        <taxon>Sminthuridae</taxon>
        <taxon>Allacma</taxon>
    </lineage>
</organism>
<evidence type="ECO:0000256" key="1">
    <source>
        <dbReference type="SAM" id="MobiDB-lite"/>
    </source>
</evidence>
<dbReference type="AlphaFoldDB" id="A0A8J2PMW2"/>